<dbReference type="InterPro" id="IPR005958">
    <property type="entry name" value="TyrNic_aminoTrfase"/>
</dbReference>
<evidence type="ECO:0000256" key="2">
    <source>
        <dbReference type="ARBA" id="ARBA00007441"/>
    </source>
</evidence>
<feature type="non-terminal residue" evidence="6">
    <location>
        <position position="1"/>
    </location>
</feature>
<dbReference type="InterPro" id="IPR015424">
    <property type="entry name" value="PyrdxlP-dep_Trfase"/>
</dbReference>
<evidence type="ECO:0000256" key="1">
    <source>
        <dbReference type="ARBA" id="ARBA00001933"/>
    </source>
</evidence>
<accession>A0A5J9SMG1</accession>
<feature type="modified residue" description="N6-(pyridoxal phosphate)lysine" evidence="4">
    <location>
        <position position="230"/>
    </location>
</feature>
<comment type="caution">
    <text evidence="6">The sequence shown here is derived from an EMBL/GenBank/DDBJ whole genome shotgun (WGS) entry which is preliminary data.</text>
</comment>
<evidence type="ECO:0000256" key="4">
    <source>
        <dbReference type="PIRSR" id="PIRSR000517-1"/>
    </source>
</evidence>
<evidence type="ECO:0000313" key="7">
    <source>
        <dbReference type="Proteomes" id="UP000324897"/>
    </source>
</evidence>
<dbReference type="PIRSF" id="PIRSF000517">
    <property type="entry name" value="Tyr_transaminase"/>
    <property type="match status" value="1"/>
</dbReference>
<dbReference type="SUPFAM" id="SSF53383">
    <property type="entry name" value="PLP-dependent transferases"/>
    <property type="match status" value="1"/>
</dbReference>
<name>A0A5J9SMG1_9POAL</name>
<dbReference type="FunFam" id="3.90.1150.10:FF:000040">
    <property type="entry name" value="Tyrosine aminotransferase"/>
    <property type="match status" value="1"/>
</dbReference>
<dbReference type="GO" id="GO:0006572">
    <property type="term" value="P:L-tyrosine catabolic process"/>
    <property type="evidence" value="ECO:0007669"/>
    <property type="project" value="TreeGrafter"/>
</dbReference>
<keyword evidence="3" id="KW-0663">Pyridoxal phosphate</keyword>
<comment type="similarity">
    <text evidence="2">Belongs to the class-I pyridoxal-phosphate-dependent aminotransferase family.</text>
</comment>
<dbReference type="Proteomes" id="UP000324897">
    <property type="component" value="Unassembled WGS sequence"/>
</dbReference>
<dbReference type="Gramene" id="TVU00192">
    <property type="protein sequence ID" value="TVU00192"/>
    <property type="gene ID" value="EJB05_54398"/>
</dbReference>
<comment type="cofactor">
    <cofactor evidence="1 4">
        <name>pyridoxal 5'-phosphate</name>
        <dbReference type="ChEBI" id="CHEBI:597326"/>
    </cofactor>
</comment>
<dbReference type="EMBL" id="RWGY01000626">
    <property type="protein sequence ID" value="TVU00192.1"/>
    <property type="molecule type" value="Genomic_DNA"/>
</dbReference>
<keyword evidence="7" id="KW-1185">Reference proteome</keyword>
<dbReference type="AlphaFoldDB" id="A0A5J9SMG1"/>
<dbReference type="GO" id="GO:0004838">
    <property type="term" value="F:L-tyrosine-2-oxoglutarate transaminase activity"/>
    <property type="evidence" value="ECO:0007669"/>
    <property type="project" value="TreeGrafter"/>
</dbReference>
<feature type="domain" description="Aminotransferase class I/classII large" evidence="5">
    <location>
        <begin position="57"/>
        <end position="375"/>
    </location>
</feature>
<dbReference type="PANTHER" id="PTHR45744:SF11">
    <property type="entry name" value="TYROSINE AMINOTRANSFERASE"/>
    <property type="match status" value="1"/>
</dbReference>
<dbReference type="CDD" id="cd00609">
    <property type="entry name" value="AAT_like"/>
    <property type="match status" value="1"/>
</dbReference>
<organism evidence="6 7">
    <name type="scientific">Eragrostis curvula</name>
    <name type="common">weeping love grass</name>
    <dbReference type="NCBI Taxonomy" id="38414"/>
    <lineage>
        <taxon>Eukaryota</taxon>
        <taxon>Viridiplantae</taxon>
        <taxon>Streptophyta</taxon>
        <taxon>Embryophyta</taxon>
        <taxon>Tracheophyta</taxon>
        <taxon>Spermatophyta</taxon>
        <taxon>Magnoliopsida</taxon>
        <taxon>Liliopsida</taxon>
        <taxon>Poales</taxon>
        <taxon>Poaceae</taxon>
        <taxon>PACMAD clade</taxon>
        <taxon>Chloridoideae</taxon>
        <taxon>Eragrostideae</taxon>
        <taxon>Eragrostidinae</taxon>
        <taxon>Eragrostis</taxon>
    </lineage>
</organism>
<evidence type="ECO:0000259" key="5">
    <source>
        <dbReference type="Pfam" id="PF00155"/>
    </source>
</evidence>
<protein>
    <recommendedName>
        <fullName evidence="5">Aminotransferase class I/classII large domain-containing protein</fullName>
    </recommendedName>
</protein>
<dbReference type="PANTHER" id="PTHR45744">
    <property type="entry name" value="TYROSINE AMINOTRANSFERASE"/>
    <property type="match status" value="1"/>
</dbReference>
<dbReference type="GO" id="GO:0030170">
    <property type="term" value="F:pyridoxal phosphate binding"/>
    <property type="evidence" value="ECO:0007669"/>
    <property type="project" value="InterPro"/>
</dbReference>
<gene>
    <name evidence="6" type="ORF">EJB05_54398</name>
</gene>
<dbReference type="InterPro" id="IPR015421">
    <property type="entry name" value="PyrdxlP-dep_Trfase_major"/>
</dbReference>
<dbReference type="Pfam" id="PF00155">
    <property type="entry name" value="Aminotran_1_2"/>
    <property type="match status" value="1"/>
</dbReference>
<dbReference type="Gene3D" id="3.90.1150.10">
    <property type="entry name" value="Aspartate Aminotransferase, domain 1"/>
    <property type="match status" value="1"/>
</dbReference>
<dbReference type="Gene3D" id="3.40.640.10">
    <property type="entry name" value="Type I PLP-dependent aspartate aminotransferase-like (Major domain)"/>
    <property type="match status" value="1"/>
</dbReference>
<evidence type="ECO:0000256" key="3">
    <source>
        <dbReference type="ARBA" id="ARBA00022898"/>
    </source>
</evidence>
<sequence length="398" mass="43840">MENGHGKMAWNFLPNDTLLDLKALSVRAVVGHITAGMAEDGARPVVTMAQGDPSAFPCFRTAPEAVDAVADALRSGQHNSYGASSGVEPARSGCAQAIEIVCSALARPGTNILLPRPGYRFYEARAVFSGMEARYFDLLPEKDWEVDTESVQALADKNTIAMVIVNPGNPCGNVYSYEHLAKVAETARKLGIFVIADEVYAHMTFGDKKFVPMGMFGSVAPVLTLGSISKRWFVPGWRLGWIVINDPNGVFQRTKVTDSLKSYYEISTDPSTFVQGAIPQLLENTKQEFFNKTIDILREAADMCWEKLKDINCITCPSKPKGSMFVMVKLDLSCLQDIKDDMDFCCRLAKEESVVILPGCAVGYKNWLRITIATAPSSFQDGLDRLKTFCLRYSKPNK</sequence>
<dbReference type="NCBIfam" id="TIGR01265">
    <property type="entry name" value="tyr_nico_aTase"/>
    <property type="match status" value="1"/>
</dbReference>
<evidence type="ECO:0000313" key="6">
    <source>
        <dbReference type="EMBL" id="TVU00192.1"/>
    </source>
</evidence>
<dbReference type="InterPro" id="IPR015422">
    <property type="entry name" value="PyrdxlP-dep_Trfase_small"/>
</dbReference>
<reference evidence="6 7" key="1">
    <citation type="journal article" date="2019" name="Sci. Rep.">
        <title>A high-quality genome of Eragrostis curvula grass provides insights into Poaceae evolution and supports new strategies to enhance forage quality.</title>
        <authorList>
            <person name="Carballo J."/>
            <person name="Santos B.A.C.M."/>
            <person name="Zappacosta D."/>
            <person name="Garbus I."/>
            <person name="Selva J.P."/>
            <person name="Gallo C.A."/>
            <person name="Diaz A."/>
            <person name="Albertini E."/>
            <person name="Caccamo M."/>
            <person name="Echenique V."/>
        </authorList>
    </citation>
    <scope>NUCLEOTIDE SEQUENCE [LARGE SCALE GENOMIC DNA]</scope>
    <source>
        <strain evidence="7">cv. Victoria</strain>
        <tissue evidence="6">Leaf</tissue>
    </source>
</reference>
<proteinExistence type="inferred from homology"/>
<dbReference type="OrthoDB" id="7042322at2759"/>
<dbReference type="InterPro" id="IPR004839">
    <property type="entry name" value="Aminotransferase_I/II_large"/>
</dbReference>